<dbReference type="InterPro" id="IPR000719">
    <property type="entry name" value="Prot_kinase_dom"/>
</dbReference>
<dbReference type="RefSeq" id="WP_354636297.1">
    <property type="nucleotide sequence ID" value="NZ_CP159837.1"/>
</dbReference>
<dbReference type="SMART" id="SM00028">
    <property type="entry name" value="TPR"/>
    <property type="match status" value="3"/>
</dbReference>
<dbReference type="GO" id="GO:0004674">
    <property type="term" value="F:protein serine/threonine kinase activity"/>
    <property type="evidence" value="ECO:0007669"/>
    <property type="project" value="TreeGrafter"/>
</dbReference>
<evidence type="ECO:0000313" key="3">
    <source>
        <dbReference type="EMBL" id="XCM39851.1"/>
    </source>
</evidence>
<dbReference type="PROSITE" id="PS50005">
    <property type="entry name" value="TPR"/>
    <property type="match status" value="1"/>
</dbReference>
<dbReference type="AlphaFoldDB" id="A0AAU8JNV7"/>
<evidence type="ECO:0000259" key="2">
    <source>
        <dbReference type="PROSITE" id="PS50011"/>
    </source>
</evidence>
<sequence length="531" mass="60352">MLSTGMRVQNRYIIVEKLGSGGFGEVFAVRDEKSCHKVKVIKVLKVLNLDNIPASEKDKAIALFQREAKVLSYLNHPGIPKVEPQGYFTIENDQETIHCLVMEKIAGENLLTWLKQRDRQPIASSLAIDWLKQLLEILQELHQNHYFHRDIKPENIMLQPNGKLVLIDFGGVRQINNTYLVKLGEDREHTRLMSPEGYTPIEQINGKAVPQSDFFALGRTMVHLLTGIVPINLPENETNGDLIWRDRASEIPDKLADLLDEMMALFPRERPSSTEVILSRLNDLASLEGLECFKSGDSAGKIIPFKDIIEKILKAKKAIASVILLLTALGFVWHFASNKLAVESNKLAVEMNKVGILYHKNQQFNRAKSYYQIAILLKSDYDQAYYNLGSLYEDQNDIDSAIRQYEEAMKYQNATAYNNRGRIELFYALDQNCHRAASLFLEGLKIVTNNSVKYALLTNLGRAQLCLDAYEKAKKSLEEAIAINGDRPEAYCILAPVMDYLKNESATKDALAKCPIYSIRLRELDNWLKEK</sequence>
<dbReference type="CDD" id="cd14014">
    <property type="entry name" value="STKc_PknB_like"/>
    <property type="match status" value="1"/>
</dbReference>
<dbReference type="Pfam" id="PF13181">
    <property type="entry name" value="TPR_8"/>
    <property type="match status" value="2"/>
</dbReference>
<dbReference type="PROSITE" id="PS50293">
    <property type="entry name" value="TPR_REGION"/>
    <property type="match status" value="1"/>
</dbReference>
<keyword evidence="1" id="KW-0802">TPR repeat</keyword>
<dbReference type="SUPFAM" id="SSF48452">
    <property type="entry name" value="TPR-like"/>
    <property type="match status" value="1"/>
</dbReference>
<dbReference type="EMBL" id="CP159837">
    <property type="protein sequence ID" value="XCM39851.1"/>
    <property type="molecule type" value="Genomic_DNA"/>
</dbReference>
<proteinExistence type="predicted"/>
<keyword evidence="3" id="KW-0808">Transferase</keyword>
<reference evidence="3" key="1">
    <citation type="submission" date="2024-07" db="EMBL/GenBank/DDBJ databases">
        <authorList>
            <person name="Kim Y.J."/>
            <person name="Jeong J.Y."/>
        </authorList>
    </citation>
    <scope>NUCLEOTIDE SEQUENCE</scope>
    <source>
        <strain evidence="3">GIHE-MW2</strain>
    </source>
</reference>
<keyword evidence="3" id="KW-0418">Kinase</keyword>
<feature type="domain" description="Protein kinase" evidence="2">
    <location>
        <begin position="12"/>
        <end position="285"/>
    </location>
</feature>
<name>A0AAU8JNV7_9CYAN</name>
<dbReference type="InterPro" id="IPR019734">
    <property type="entry name" value="TPR_rpt"/>
</dbReference>
<organism evidence="3">
    <name type="scientific">Planktothricoides raciborskii GIHE-MW2</name>
    <dbReference type="NCBI Taxonomy" id="2792601"/>
    <lineage>
        <taxon>Bacteria</taxon>
        <taxon>Bacillati</taxon>
        <taxon>Cyanobacteriota</taxon>
        <taxon>Cyanophyceae</taxon>
        <taxon>Oscillatoriophycideae</taxon>
        <taxon>Oscillatoriales</taxon>
        <taxon>Oscillatoriaceae</taxon>
        <taxon>Planktothricoides</taxon>
    </lineage>
</organism>
<dbReference type="PANTHER" id="PTHR44167">
    <property type="entry name" value="OVARIAN-SPECIFIC SERINE/THREONINE-PROTEIN KINASE LOK-RELATED"/>
    <property type="match status" value="1"/>
</dbReference>
<gene>
    <name evidence="3" type="ORF">ABWT76_002812</name>
</gene>
<dbReference type="Pfam" id="PF00069">
    <property type="entry name" value="Pkinase"/>
    <property type="match status" value="1"/>
</dbReference>
<dbReference type="SUPFAM" id="SSF56112">
    <property type="entry name" value="Protein kinase-like (PK-like)"/>
    <property type="match status" value="1"/>
</dbReference>
<dbReference type="Gene3D" id="1.25.40.10">
    <property type="entry name" value="Tetratricopeptide repeat domain"/>
    <property type="match status" value="2"/>
</dbReference>
<dbReference type="PROSITE" id="PS50011">
    <property type="entry name" value="PROTEIN_KINASE_DOM"/>
    <property type="match status" value="1"/>
</dbReference>
<protein>
    <submittedName>
        <fullName evidence="3">Protein kinase</fullName>
    </submittedName>
</protein>
<dbReference type="InterPro" id="IPR008271">
    <property type="entry name" value="Ser/Thr_kinase_AS"/>
</dbReference>
<dbReference type="GO" id="GO:0005524">
    <property type="term" value="F:ATP binding"/>
    <property type="evidence" value="ECO:0007669"/>
    <property type="project" value="InterPro"/>
</dbReference>
<evidence type="ECO:0000256" key="1">
    <source>
        <dbReference type="PROSITE-ProRule" id="PRU00339"/>
    </source>
</evidence>
<dbReference type="PANTHER" id="PTHR44167:SF30">
    <property type="entry name" value="PHOSPHORYLASE KINASE"/>
    <property type="match status" value="1"/>
</dbReference>
<dbReference type="Gene3D" id="1.10.510.10">
    <property type="entry name" value="Transferase(Phosphotransferase) domain 1"/>
    <property type="match status" value="1"/>
</dbReference>
<dbReference type="InterPro" id="IPR011990">
    <property type="entry name" value="TPR-like_helical_dom_sf"/>
</dbReference>
<dbReference type="InterPro" id="IPR011009">
    <property type="entry name" value="Kinase-like_dom_sf"/>
</dbReference>
<dbReference type="Gene3D" id="3.30.200.20">
    <property type="entry name" value="Phosphorylase Kinase, domain 1"/>
    <property type="match status" value="1"/>
</dbReference>
<accession>A0AAU8JNV7</accession>
<dbReference type="PROSITE" id="PS00108">
    <property type="entry name" value="PROTEIN_KINASE_ST"/>
    <property type="match status" value="1"/>
</dbReference>
<feature type="repeat" description="TPR" evidence="1">
    <location>
        <begin position="382"/>
        <end position="415"/>
    </location>
</feature>
<dbReference type="SMART" id="SM00220">
    <property type="entry name" value="S_TKc"/>
    <property type="match status" value="1"/>
</dbReference>